<dbReference type="Proteomes" id="UP000018857">
    <property type="component" value="Unassembled WGS sequence"/>
</dbReference>
<gene>
    <name evidence="2" type="ORF">D104_09290</name>
</gene>
<evidence type="ECO:0000313" key="2">
    <source>
        <dbReference type="EMBL" id="ETI60414.1"/>
    </source>
</evidence>
<evidence type="ECO:0000313" key="3">
    <source>
        <dbReference type="Proteomes" id="UP000018857"/>
    </source>
</evidence>
<reference evidence="2 3" key="1">
    <citation type="journal article" date="2014" name="Genome Announc.">
        <title>Draft Genome Sequence of Marinomonas sp. Strain D104, a Polycyclic Aromatic Hydrocarbon-Degrading Bacterium from the Deep-Sea Sediment of the Arctic Ocean.</title>
        <authorList>
            <person name="Dong C."/>
            <person name="Bai X."/>
            <person name="Lai Q."/>
            <person name="Xie Y."/>
            <person name="Chen X."/>
            <person name="Shao Z."/>
        </authorList>
    </citation>
    <scope>NUCLEOTIDE SEQUENCE [LARGE SCALE GENOMIC DNA]</scope>
    <source>
        <strain evidence="2 3">D104</strain>
    </source>
</reference>
<dbReference type="PATRIC" id="fig|1208321.3.peg.1848"/>
<organism evidence="2 3">
    <name type="scientific">Marinomonas profundimaris</name>
    <dbReference type="NCBI Taxonomy" id="1208321"/>
    <lineage>
        <taxon>Bacteria</taxon>
        <taxon>Pseudomonadati</taxon>
        <taxon>Pseudomonadota</taxon>
        <taxon>Gammaproteobacteria</taxon>
        <taxon>Oceanospirillales</taxon>
        <taxon>Oceanospirillaceae</taxon>
        <taxon>Marinomonas</taxon>
    </lineage>
</organism>
<proteinExistence type="predicted"/>
<dbReference type="EMBL" id="AYOZ01000014">
    <property type="protein sequence ID" value="ETI60414.1"/>
    <property type="molecule type" value="Genomic_DNA"/>
</dbReference>
<protein>
    <submittedName>
        <fullName evidence="2">Uncharacterized protein</fullName>
    </submittedName>
</protein>
<sequence>MIFEDSWNLFFQNTAMYVSNFIGKGAYDSLIASIIVFSISCFFSIVFFFVKIILQKRKASLICGFWVGINPSFDKARENISIDLLYISPRSNEVKIKHWYYHYTGDTYRYNGKGVFENNELVSYYRGIGDYSNEVGVTIYRFIKGRLSGSMIQYSSQVSDDVRLIFEENNSNLYKVKVPVLFRVNKLFFNKYFSNFNKAFDFISKEKNYFHIKTIEFSKESIPALTINKNDIGRERNS</sequence>
<keyword evidence="1" id="KW-0812">Transmembrane</keyword>
<keyword evidence="3" id="KW-1185">Reference proteome</keyword>
<keyword evidence="1" id="KW-0472">Membrane</keyword>
<feature type="transmembrane region" description="Helical" evidence="1">
    <location>
        <begin position="30"/>
        <end position="50"/>
    </location>
</feature>
<name>W1RXK2_9GAMM</name>
<evidence type="ECO:0000256" key="1">
    <source>
        <dbReference type="SAM" id="Phobius"/>
    </source>
</evidence>
<dbReference type="AlphaFoldDB" id="W1RXK2"/>
<dbReference type="RefSeq" id="WP_024023992.1">
    <property type="nucleotide sequence ID" value="NZ_AYOZ01000014.1"/>
</dbReference>
<accession>W1RXK2</accession>
<keyword evidence="1" id="KW-1133">Transmembrane helix</keyword>
<comment type="caution">
    <text evidence="2">The sequence shown here is derived from an EMBL/GenBank/DDBJ whole genome shotgun (WGS) entry which is preliminary data.</text>
</comment>